<feature type="region of interest" description="Disordered" evidence="10">
    <location>
        <begin position="1202"/>
        <end position="1275"/>
    </location>
</feature>
<evidence type="ECO:0000256" key="5">
    <source>
        <dbReference type="ARBA" id="ARBA00022737"/>
    </source>
</evidence>
<keyword evidence="7" id="KW-0175">Coiled coil</keyword>
<feature type="compositionally biased region" description="Polar residues" evidence="10">
    <location>
        <begin position="1"/>
        <end position="12"/>
    </location>
</feature>
<dbReference type="PANTHER" id="PTHR45783:SF3">
    <property type="entry name" value="KINESIN LIGHT CHAIN"/>
    <property type="match status" value="1"/>
</dbReference>
<dbReference type="Pfam" id="PF13374">
    <property type="entry name" value="TPR_10"/>
    <property type="match status" value="2"/>
</dbReference>
<dbReference type="InterPro" id="IPR027417">
    <property type="entry name" value="P-loop_NTPase"/>
</dbReference>
<keyword evidence="9" id="KW-0206">Cytoskeleton</keyword>
<sequence length="1613" mass="173141">MRSNSLPMSSGTDGRPWWENSSSGSGVVEEEMEPEPYPPNLERGVKVRKRSMAGKSEIRRLYVRGDTIELVNPEKRMFRSQSKVFPLSELTAVVAQGERSLSLSLGAKGLHLTLADRATKEYLWEHLRKMREQAREQAKASRITRAASIDMIGSASQDFKRPKGGRKSVQFQVPENEGLDSDTTDSPLPEFLSNPDVRFEVTPGDRAALRAALEQLRDALKRATISSESSFTISRSAPGLMPTANAVALSGMRMSRMSASSPSGGTVSGGVVTGGGGGGGGGGAVIGGGADGGAGTGGGDQGRLGKQYGSGLPSLLACLKGLKRAGTRLSERHFFCYVGGFTELVSAAEKAWVAISKRSPPDVAAVDRVKAAIIEGTHLAEDHGGGTGDVPHSGARLVVRMVRGLLESDGERLKELSKRIATAARAPIVVGDVFQDEAAGELQLRYMASLDGAPLDKAARTHEKLRTLSELLAPFSCPETQEPVSQLTIEDTSALLWRAHDMLYARMDANVGRRGVFKSSVVPLLPPRRDLAPPPVLCPELPPHHLPRTAMQERVAAGLLGRVSPWDPPMVITGPPGAGKTVLSSAVARRSDVRRHFRDGIFWLPAGKDATERLPWLLEYLAVQLSLVLSSGQAGESKANRMAALTGRGAKQDDEVEVELPWGTRGPREGEVAAFLAAHLATRGLTCLLVVDDLWDRESLDQVRDLGFHVMVTANSKGLLWTQQGAGLAATLGSEVVAVDRMDDDECKLLLQRCSMIETVDWAALRDTEPVKSIIKLCRYGPHALVMVGTTLQGQGRSFSWDATRDSLARTVDSSRSLLQNGASQDPDYVSLYSAGKVCTLKLPDHIRNRYLHLAILPKHVPAPEQMLESLWDTESDEVFDEVLEKLRSHALLQPVVILGDQGRSGHVTSNTQMDYILHTAAGETVEHAAARMSLYLGRLKVLKSGLGRKAGGKYLAMGRCGLVSCWAEVEKRFGFTALEAYTDSIRAYRSSGKWASLTAPLPSGVRPWRWFRRDPRGHTAPSPLCAWPAWRGLQRSRASPRSRRSCTVFGSRHPAVAAETNVLAVFLVEHGRNREAEACYRNSMEIWERTLGPYSPELASGLNNLAILLFVEDRPGEAAATFQRSLDIRQRVLPPNSLETAQGLNNLALLYTSQGQDSTAAERLHREALAIREARLGRNHPEVAQTCHNLALLLLKTGPTTTHSPVGGGKPSSKTSADDKWQWEKVKASKAPPSSETGLSSSLFKGLRLGGGGGNGAQQANGTGPGGAGSGGESYRWRHTEAIKLLERALAVHRETLGDDHPVTEESLQALAAAGGSSTPVTPSPSSRPSSISREVGLAVAAAAAGAGTAAAVSTPRSGPAGGGQPSPAATTGSRPTSVDPPPPSLECLNSSDHARETAREQQRQQQREHEQRVKWEQDQAQKLARDHELNKQRLREEKRLKQERELVRQQNLEKQALAREEAELKAKADKLLEDKGQALFVQQQQRQLQNEQRERQRIGSVESGSGDQLVPGGIRGASASVSSAASLERFYSADGAGIDAAAVAAASSSRAAVADTAAPLLRARSAQGLGAASAGRRDEDDAVTRSFSYQAGADGAPEDGGADSPEGCRLA</sequence>
<dbReference type="EMBL" id="FN648863">
    <property type="protein sequence ID" value="CBN75015.1"/>
    <property type="molecule type" value="Genomic_DNA"/>
</dbReference>
<dbReference type="InterPro" id="IPR036388">
    <property type="entry name" value="WH-like_DNA-bd_sf"/>
</dbReference>
<dbReference type="GO" id="GO:0005737">
    <property type="term" value="C:cytoplasm"/>
    <property type="evidence" value="ECO:0007669"/>
    <property type="project" value="TreeGrafter"/>
</dbReference>
<dbReference type="InParanoid" id="D8LRB0"/>
<evidence type="ECO:0000256" key="3">
    <source>
        <dbReference type="ARBA" id="ARBA00022490"/>
    </source>
</evidence>
<evidence type="ECO:0000256" key="6">
    <source>
        <dbReference type="ARBA" id="ARBA00022803"/>
    </source>
</evidence>
<name>D8LRB0_ECTSI</name>
<dbReference type="SUPFAM" id="SSF48452">
    <property type="entry name" value="TPR-like"/>
    <property type="match status" value="1"/>
</dbReference>
<dbReference type="GO" id="GO:0005874">
    <property type="term" value="C:microtubule"/>
    <property type="evidence" value="ECO:0007669"/>
    <property type="project" value="UniProtKB-KW"/>
</dbReference>
<feature type="compositionally biased region" description="Low complexity" evidence="10">
    <location>
        <begin position="1239"/>
        <end position="1248"/>
    </location>
</feature>
<gene>
    <name evidence="12" type="ORF">Esi_0064_0062</name>
</gene>
<feature type="compositionally biased region" description="Basic and acidic residues" evidence="10">
    <location>
        <begin position="1217"/>
        <end position="1228"/>
    </location>
</feature>
<dbReference type="InterPro" id="IPR019734">
    <property type="entry name" value="TPR_rpt"/>
</dbReference>
<comment type="subcellular location">
    <subcellularLocation>
        <location evidence="1">Cytoplasm</location>
        <location evidence="1">Cytoskeleton</location>
    </subcellularLocation>
</comment>
<keyword evidence="3" id="KW-0963">Cytoplasm</keyword>
<keyword evidence="4" id="KW-0493">Microtubule</keyword>
<feature type="region of interest" description="Disordered" evidence="10">
    <location>
        <begin position="1313"/>
        <end position="1334"/>
    </location>
</feature>
<evidence type="ECO:0000256" key="7">
    <source>
        <dbReference type="ARBA" id="ARBA00023054"/>
    </source>
</evidence>
<feature type="region of interest" description="Disordered" evidence="10">
    <location>
        <begin position="1352"/>
        <end position="1456"/>
    </location>
</feature>
<dbReference type="STRING" id="2880.D8LRB0"/>
<protein>
    <submittedName>
        <fullName evidence="12">NB-ARC and TPR repeat-containig protein</fullName>
    </submittedName>
</protein>
<dbReference type="Gene3D" id="1.10.10.10">
    <property type="entry name" value="Winged helix-like DNA-binding domain superfamily/Winged helix DNA-binding domain"/>
    <property type="match status" value="1"/>
</dbReference>
<feature type="region of interest" description="Disordered" evidence="10">
    <location>
        <begin position="1568"/>
        <end position="1613"/>
    </location>
</feature>
<keyword evidence="8" id="KW-0505">Motor protein</keyword>
<accession>D8LRB0</accession>
<dbReference type="PANTHER" id="PTHR45783">
    <property type="entry name" value="KINESIN LIGHT CHAIN"/>
    <property type="match status" value="1"/>
</dbReference>
<dbReference type="Gene3D" id="1.25.40.10">
    <property type="entry name" value="Tetratricopeptide repeat domain"/>
    <property type="match status" value="2"/>
</dbReference>
<reference evidence="12 13" key="1">
    <citation type="journal article" date="2010" name="Nature">
        <title>The Ectocarpus genome and the independent evolution of multicellularity in brown algae.</title>
        <authorList>
            <person name="Cock J.M."/>
            <person name="Sterck L."/>
            <person name="Rouze P."/>
            <person name="Scornet D."/>
            <person name="Allen A.E."/>
            <person name="Amoutzias G."/>
            <person name="Anthouard V."/>
            <person name="Artiguenave F."/>
            <person name="Aury J.M."/>
            <person name="Badger J.H."/>
            <person name="Beszteri B."/>
            <person name="Billiau K."/>
            <person name="Bonnet E."/>
            <person name="Bothwell J.H."/>
            <person name="Bowler C."/>
            <person name="Boyen C."/>
            <person name="Brownlee C."/>
            <person name="Carrano C.J."/>
            <person name="Charrier B."/>
            <person name="Cho G.Y."/>
            <person name="Coelho S.M."/>
            <person name="Collen J."/>
            <person name="Corre E."/>
            <person name="Da Silva C."/>
            <person name="Delage L."/>
            <person name="Delaroque N."/>
            <person name="Dittami S.M."/>
            <person name="Doulbeau S."/>
            <person name="Elias M."/>
            <person name="Farnham G."/>
            <person name="Gachon C.M."/>
            <person name="Gschloessl B."/>
            <person name="Heesch S."/>
            <person name="Jabbari K."/>
            <person name="Jubin C."/>
            <person name="Kawai H."/>
            <person name="Kimura K."/>
            <person name="Kloareg B."/>
            <person name="Kupper F.C."/>
            <person name="Lang D."/>
            <person name="Le Bail A."/>
            <person name="Leblanc C."/>
            <person name="Lerouge P."/>
            <person name="Lohr M."/>
            <person name="Lopez P.J."/>
            <person name="Martens C."/>
            <person name="Maumus F."/>
            <person name="Michel G."/>
            <person name="Miranda-Saavedra D."/>
            <person name="Morales J."/>
            <person name="Moreau H."/>
            <person name="Motomura T."/>
            <person name="Nagasato C."/>
            <person name="Napoli C.A."/>
            <person name="Nelson D.R."/>
            <person name="Nyvall-Collen P."/>
            <person name="Peters A.F."/>
            <person name="Pommier C."/>
            <person name="Potin P."/>
            <person name="Poulain J."/>
            <person name="Quesneville H."/>
            <person name="Read B."/>
            <person name="Rensing S.A."/>
            <person name="Ritter A."/>
            <person name="Rousvoal S."/>
            <person name="Samanta M."/>
            <person name="Samson G."/>
            <person name="Schroeder D.C."/>
            <person name="Segurens B."/>
            <person name="Strittmatter M."/>
            <person name="Tonon T."/>
            <person name="Tregear J.W."/>
            <person name="Valentin K."/>
            <person name="von Dassow P."/>
            <person name="Yamagishi T."/>
            <person name="Van de Peer Y."/>
            <person name="Wincker P."/>
        </authorList>
    </citation>
    <scope>NUCLEOTIDE SEQUENCE [LARGE SCALE GENOMIC DNA]</scope>
    <source>
        <strain evidence="13">Ec32 / CCAP1310/4</strain>
    </source>
</reference>
<dbReference type="SMART" id="SM00028">
    <property type="entry name" value="TPR"/>
    <property type="match status" value="3"/>
</dbReference>
<feature type="region of interest" description="Disordered" evidence="10">
    <location>
        <begin position="1485"/>
        <end position="1516"/>
    </location>
</feature>
<evidence type="ECO:0000256" key="4">
    <source>
        <dbReference type="ARBA" id="ARBA00022701"/>
    </source>
</evidence>
<dbReference type="GO" id="GO:0019894">
    <property type="term" value="F:kinesin binding"/>
    <property type="evidence" value="ECO:0007669"/>
    <property type="project" value="TreeGrafter"/>
</dbReference>
<dbReference type="GO" id="GO:0043531">
    <property type="term" value="F:ADP binding"/>
    <property type="evidence" value="ECO:0007669"/>
    <property type="project" value="InterPro"/>
</dbReference>
<dbReference type="OrthoDB" id="1658288at2759"/>
<dbReference type="GO" id="GO:0007018">
    <property type="term" value="P:microtubule-based movement"/>
    <property type="evidence" value="ECO:0007669"/>
    <property type="project" value="TreeGrafter"/>
</dbReference>
<evidence type="ECO:0000256" key="9">
    <source>
        <dbReference type="ARBA" id="ARBA00023212"/>
    </source>
</evidence>
<proteinExistence type="inferred from homology"/>
<evidence type="ECO:0000256" key="8">
    <source>
        <dbReference type="ARBA" id="ARBA00023175"/>
    </source>
</evidence>
<dbReference type="Gene3D" id="3.40.50.300">
    <property type="entry name" value="P-loop containing nucleotide triphosphate hydrolases"/>
    <property type="match status" value="1"/>
</dbReference>
<keyword evidence="13" id="KW-1185">Reference proteome</keyword>
<evidence type="ECO:0000313" key="12">
    <source>
        <dbReference type="EMBL" id="CBN75015.1"/>
    </source>
</evidence>
<evidence type="ECO:0000259" key="11">
    <source>
        <dbReference type="Pfam" id="PF00931"/>
    </source>
</evidence>
<feature type="region of interest" description="Disordered" evidence="10">
    <location>
        <begin position="1"/>
        <end position="43"/>
    </location>
</feature>
<dbReference type="SUPFAM" id="SSF52540">
    <property type="entry name" value="P-loop containing nucleoside triphosphate hydrolases"/>
    <property type="match status" value="1"/>
</dbReference>
<dbReference type="Pfam" id="PF00931">
    <property type="entry name" value="NB-ARC"/>
    <property type="match status" value="1"/>
</dbReference>
<dbReference type="InterPro" id="IPR002182">
    <property type="entry name" value="NB-ARC"/>
</dbReference>
<dbReference type="Pfam" id="PF13424">
    <property type="entry name" value="TPR_12"/>
    <property type="match status" value="1"/>
</dbReference>
<dbReference type="Proteomes" id="UP000002630">
    <property type="component" value="Linkage Group LG16"/>
</dbReference>
<organism evidence="12 13">
    <name type="scientific">Ectocarpus siliculosus</name>
    <name type="common">Brown alga</name>
    <name type="synonym">Conferva siliculosa</name>
    <dbReference type="NCBI Taxonomy" id="2880"/>
    <lineage>
        <taxon>Eukaryota</taxon>
        <taxon>Sar</taxon>
        <taxon>Stramenopiles</taxon>
        <taxon>Ochrophyta</taxon>
        <taxon>PX clade</taxon>
        <taxon>Phaeophyceae</taxon>
        <taxon>Ectocarpales</taxon>
        <taxon>Ectocarpaceae</taxon>
        <taxon>Ectocarpus</taxon>
    </lineage>
</organism>
<evidence type="ECO:0000256" key="1">
    <source>
        <dbReference type="ARBA" id="ARBA00004245"/>
    </source>
</evidence>
<evidence type="ECO:0000256" key="10">
    <source>
        <dbReference type="SAM" id="MobiDB-lite"/>
    </source>
</evidence>
<evidence type="ECO:0000256" key="2">
    <source>
        <dbReference type="ARBA" id="ARBA00009622"/>
    </source>
</evidence>
<comment type="similarity">
    <text evidence="2">Belongs to the kinesin light chain family.</text>
</comment>
<dbReference type="InterPro" id="IPR002151">
    <property type="entry name" value="Kinesin_light"/>
</dbReference>
<feature type="compositionally biased region" description="Basic and acidic residues" evidence="10">
    <location>
        <begin position="1394"/>
        <end position="1449"/>
    </location>
</feature>
<feature type="domain" description="NB-ARC" evidence="11">
    <location>
        <begin position="551"/>
        <end position="752"/>
    </location>
</feature>
<feature type="compositionally biased region" description="Gly residues" evidence="10">
    <location>
        <begin position="1264"/>
        <end position="1273"/>
    </location>
</feature>
<keyword evidence="5" id="KW-0677">Repeat</keyword>
<dbReference type="PRINTS" id="PR00381">
    <property type="entry name" value="KINESINLIGHT"/>
</dbReference>
<keyword evidence="6" id="KW-0802">TPR repeat</keyword>
<dbReference type="GO" id="GO:0005871">
    <property type="term" value="C:kinesin complex"/>
    <property type="evidence" value="ECO:0007669"/>
    <property type="project" value="InterPro"/>
</dbReference>
<dbReference type="EMBL" id="FN649741">
    <property type="protein sequence ID" value="CBN75015.1"/>
    <property type="molecule type" value="Genomic_DNA"/>
</dbReference>
<feature type="region of interest" description="Disordered" evidence="10">
    <location>
        <begin position="172"/>
        <end position="197"/>
    </location>
</feature>
<dbReference type="eggNOG" id="KOG1840">
    <property type="taxonomic scope" value="Eukaryota"/>
</dbReference>
<evidence type="ECO:0000313" key="13">
    <source>
        <dbReference type="Proteomes" id="UP000002630"/>
    </source>
</evidence>
<dbReference type="InterPro" id="IPR011990">
    <property type="entry name" value="TPR-like_helical_dom_sf"/>
</dbReference>